<dbReference type="Gene3D" id="1.20.5.190">
    <property type="match status" value="1"/>
</dbReference>
<evidence type="ECO:0000313" key="14">
    <source>
        <dbReference type="Proteomes" id="UP000193685"/>
    </source>
</evidence>
<dbReference type="GO" id="GO:0031097">
    <property type="term" value="C:medial cortex"/>
    <property type="evidence" value="ECO:0007669"/>
    <property type="project" value="UniProtKB-ARBA"/>
</dbReference>
<organism evidence="13 14">
    <name type="scientific">Protomyces lactucae-debilis</name>
    <dbReference type="NCBI Taxonomy" id="2754530"/>
    <lineage>
        <taxon>Eukaryota</taxon>
        <taxon>Fungi</taxon>
        <taxon>Dikarya</taxon>
        <taxon>Ascomycota</taxon>
        <taxon>Taphrinomycotina</taxon>
        <taxon>Taphrinomycetes</taxon>
        <taxon>Taphrinales</taxon>
        <taxon>Protomycetaceae</taxon>
        <taxon>Protomyces</taxon>
    </lineage>
</organism>
<keyword evidence="4 9" id="KW-0175">Coiled coil</keyword>
<dbReference type="SMART" id="SM01132">
    <property type="entry name" value="DIL"/>
    <property type="match status" value="1"/>
</dbReference>
<comment type="caution">
    <text evidence="13">The sequence shown here is derived from an EMBL/GenBank/DDBJ whole genome shotgun (WGS) entry which is preliminary data.</text>
</comment>
<evidence type="ECO:0000256" key="6">
    <source>
        <dbReference type="ARBA" id="ARBA00023175"/>
    </source>
</evidence>
<dbReference type="Pfam" id="PF00063">
    <property type="entry name" value="Myosin_head"/>
    <property type="match status" value="1"/>
</dbReference>
<keyword evidence="6 8" id="KW-0505">Motor protein</keyword>
<accession>A0A1Y2F9C8</accession>
<keyword evidence="13" id="KW-0378">Hydrolase</keyword>
<dbReference type="Proteomes" id="UP000193685">
    <property type="component" value="Unassembled WGS sequence"/>
</dbReference>
<dbReference type="CDD" id="cd15480">
    <property type="entry name" value="fMyo2p_CBD"/>
    <property type="match status" value="1"/>
</dbReference>
<evidence type="ECO:0000256" key="8">
    <source>
        <dbReference type="PROSITE-ProRule" id="PRU00782"/>
    </source>
</evidence>
<dbReference type="RefSeq" id="XP_040724178.1">
    <property type="nucleotide sequence ID" value="XM_040868220.1"/>
</dbReference>
<evidence type="ECO:0000256" key="1">
    <source>
        <dbReference type="ARBA" id="ARBA00008314"/>
    </source>
</evidence>
<dbReference type="STRING" id="56484.A0A1Y2F9C8"/>
<dbReference type="Gene3D" id="1.20.120.720">
    <property type="entry name" value="Myosin VI head, motor domain, U50 subdomain"/>
    <property type="match status" value="1"/>
</dbReference>
<feature type="coiled-coil region" evidence="9">
    <location>
        <begin position="886"/>
        <end position="941"/>
    </location>
</feature>
<dbReference type="InterPro" id="IPR002710">
    <property type="entry name" value="Dilute_dom"/>
</dbReference>
<protein>
    <submittedName>
        <fullName evidence="13">p-loop containing nucleoside triphosphate hydrolase protein</fullName>
    </submittedName>
</protein>
<dbReference type="SUPFAM" id="SSF50084">
    <property type="entry name" value="Myosin S1 fragment, N-terminal domain"/>
    <property type="match status" value="1"/>
</dbReference>
<dbReference type="Gene3D" id="1.10.287.1490">
    <property type="match status" value="1"/>
</dbReference>
<feature type="region of interest" description="Disordered" evidence="10">
    <location>
        <begin position="1041"/>
        <end position="1068"/>
    </location>
</feature>
<name>A0A1Y2F9C8_PROLT</name>
<proteinExistence type="inferred from homology"/>
<dbReference type="Gene3D" id="3.40.850.10">
    <property type="entry name" value="Kinesin motor domain"/>
    <property type="match status" value="1"/>
</dbReference>
<gene>
    <name evidence="13" type="ORF">BCR37DRAFT_360035</name>
</gene>
<dbReference type="GO" id="GO:0051015">
    <property type="term" value="F:actin filament binding"/>
    <property type="evidence" value="ECO:0007669"/>
    <property type="project" value="TreeGrafter"/>
</dbReference>
<dbReference type="PRINTS" id="PR00193">
    <property type="entry name" value="MYOSINHEAVY"/>
</dbReference>
<dbReference type="GO" id="GO:0016887">
    <property type="term" value="F:ATP hydrolysis activity"/>
    <property type="evidence" value="ECO:0007669"/>
    <property type="project" value="UniProtKB-ARBA"/>
</dbReference>
<dbReference type="GO" id="GO:0000146">
    <property type="term" value="F:microfilament motor activity"/>
    <property type="evidence" value="ECO:0007669"/>
    <property type="project" value="TreeGrafter"/>
</dbReference>
<evidence type="ECO:0000259" key="11">
    <source>
        <dbReference type="PROSITE" id="PS51126"/>
    </source>
</evidence>
<keyword evidence="7 8" id="KW-0009">Actin-binding</keyword>
<dbReference type="Gene3D" id="1.20.58.530">
    <property type="match status" value="1"/>
</dbReference>
<dbReference type="PROSITE" id="PS51126">
    <property type="entry name" value="DILUTE"/>
    <property type="match status" value="1"/>
</dbReference>
<dbReference type="InterPro" id="IPR001609">
    <property type="entry name" value="Myosin_head_motor_dom-like"/>
</dbReference>
<evidence type="ECO:0000256" key="4">
    <source>
        <dbReference type="ARBA" id="ARBA00023054"/>
    </source>
</evidence>
<evidence type="ECO:0000259" key="12">
    <source>
        <dbReference type="PROSITE" id="PS51456"/>
    </source>
</evidence>
<feature type="coiled-coil region" evidence="9">
    <location>
        <begin position="994"/>
        <end position="1035"/>
    </location>
</feature>
<dbReference type="SUPFAM" id="SSF52540">
    <property type="entry name" value="P-loop containing nucleoside triphosphate hydrolases"/>
    <property type="match status" value="2"/>
</dbReference>
<evidence type="ECO:0000256" key="5">
    <source>
        <dbReference type="ARBA" id="ARBA00023123"/>
    </source>
</evidence>
<dbReference type="InterPro" id="IPR027417">
    <property type="entry name" value="P-loop_NTPase"/>
</dbReference>
<comment type="similarity">
    <text evidence="1 8">Belongs to the TRAFAC class myosin-kinesin ATPase superfamily. Myosin family.</text>
</comment>
<sequence length="1525" mass="173290">MADHYNVGQRCWFQHDDQAYVSGELTKRTQDGPNITLLFTDEEGRQHTVATTEDKIKAEDAFLPPLRNPAILEQGIEDLTDLSNLNTPSVLHAIRTRYQQQQIYTYSGIVLIAVNPFQSIPAYSNEWVQQYSNKPKVSIEPHLFAIAEEAYRCMKREGKNQTIIVSGESGAGKTVSAKYIMRYFATVEDPDQPRVRDRADGMSHTEKQILATNPIMEAFGNAKTTRNDNSSRFGKYIEILFDKSYEIIGAKIRTYLLERSRLNFQAATERNYHIFYQLCAGLNAEQKKLLSLEDCSAYKYLNQGGESKIVNVDDAEEFAATQASLTTIGVSEDDQTSIWRILAGLLHLGNVEITASRDTAVLSSTDESLVKVCSLLEIDPALFTKWLIKKQVKARNEKIESARPQKEALVVRDSITKFIYSSLFDWLVRAINTSLASDEVLAKVKSFIGVLDIYGFEHFQRNSFEQFCINYANEKLQQEFNSHVFKLEQEEYLREEIPWEMIDFSDNGPAIDLIEGKSSILSLLDEQCRLPSGNDAAFRQRITETFKDNPNFEVPKLKNSSFTVKHYALPVTYEADGFLEKNKDTLPDELFEVLNASKNAFFRDVLASSAALAPVDVKKPGTVARKPTLGSIFKNSLGKLMETIDETNAHYIRCIKPNEAKRPWEFEPNMVMGQMTACGVLETIRISCAGYPSRWTFAEFVERYFSLVPSSQLQPKGDEPLDIRDISRRILKAVFPTDTGYQIGLTKIFFKPGMLSTVEERRSARLHACALMIQKHIKGWLVFRRYMRLRATVGALQALSKGRLARLKAERMRLERAHAIQIQAILRGFFARRQYTDLRRNKAATTIQHRYRAHQAHSRWTKLNSCATTLQKNYKVKLAKREVVKLRKEQTEVRAFAEKNAGLENKIISLSNELRDAKREAKSLQGKLQTLNAQLESITAAKTTLETSHSDAQRELASTREQASGFSVATAKVQELLAKLQTSETSLEARSVEFDTLQKQLDAKSAALQAALDEVQEERETRASLQQEMAKLKASMTALAPINGSPETTRTTQPARKTSNRHTVVLPNGHNSEFDVGFDARRVSVGEVIAQRHISGTSMVTSNADKIMEILEDDDLMNNEIMYGMIQALKIPQASLQTPPSEADVLFPAQLINLIVQQMWQQGFVKESERFLANVMQSIQQQVMTFTGEDIIAPGAFWMSNVHEILSFVCMAENDILGGTQEMERDELQEYDRLIGLVKHDLESLEFNIYHTWLQEIKKKLSKMIIPATIETQSLPGFMTNEPSRFFNKLLPSSGPAFTMDELLNLFNKVFKTIRSFYLEASIMKQALTEMLKLVGVVAFNDLLMRRNFLSWKRGLQINYNITRIEEWCKSHDLPEGTLQLEHLMQATKLLQLKKVTIADVEILYDICWCLSNRQIHRLINQYYPADYENPLSPEILKAVAGRITEEERTEILLDAKPLTDSGEFEIPEPREIQAVPIPYVPSYLSLIRVKLLLKLVAEEQPELVEPRPAVLSLPQSRDETSTQV</sequence>
<keyword evidence="14" id="KW-1185">Reference proteome</keyword>
<keyword evidence="2 8" id="KW-0547">Nucleotide-binding</keyword>
<evidence type="ECO:0000256" key="10">
    <source>
        <dbReference type="SAM" id="MobiDB-lite"/>
    </source>
</evidence>
<dbReference type="FunFam" id="1.10.10.820:FF:000001">
    <property type="entry name" value="Myosin heavy chain"/>
    <property type="match status" value="1"/>
</dbReference>
<dbReference type="CDD" id="cd01380">
    <property type="entry name" value="MYSc_Myo5"/>
    <property type="match status" value="1"/>
</dbReference>
<feature type="region of interest" description="Actin-binding" evidence="8">
    <location>
        <begin position="637"/>
        <end position="659"/>
    </location>
</feature>
<dbReference type="PROSITE" id="PS51456">
    <property type="entry name" value="MYOSIN_MOTOR"/>
    <property type="match status" value="1"/>
</dbReference>
<feature type="binding site" evidence="8">
    <location>
        <begin position="167"/>
        <end position="174"/>
    </location>
    <ligand>
        <name>ATP</name>
        <dbReference type="ChEBI" id="CHEBI:30616"/>
    </ligand>
</feature>
<dbReference type="EMBL" id="MCFI01000014">
    <property type="protein sequence ID" value="ORY80044.1"/>
    <property type="molecule type" value="Genomic_DNA"/>
</dbReference>
<dbReference type="SMART" id="SM00242">
    <property type="entry name" value="MYSc"/>
    <property type="match status" value="1"/>
</dbReference>
<dbReference type="Pfam" id="PF00612">
    <property type="entry name" value="IQ"/>
    <property type="match status" value="2"/>
</dbReference>
<dbReference type="OrthoDB" id="6108017at2759"/>
<dbReference type="PANTHER" id="PTHR13140:SF706">
    <property type="entry name" value="DILUTE CLASS UNCONVENTIONAL MYOSIN, ISOFORM C"/>
    <property type="match status" value="1"/>
</dbReference>
<dbReference type="PROSITE" id="PS50096">
    <property type="entry name" value="IQ"/>
    <property type="match status" value="2"/>
</dbReference>
<dbReference type="InterPro" id="IPR000048">
    <property type="entry name" value="IQ_motif_EF-hand-BS"/>
</dbReference>
<evidence type="ECO:0000256" key="2">
    <source>
        <dbReference type="ARBA" id="ARBA00022741"/>
    </source>
</evidence>
<evidence type="ECO:0000313" key="13">
    <source>
        <dbReference type="EMBL" id="ORY80044.1"/>
    </source>
</evidence>
<dbReference type="GO" id="GO:0007015">
    <property type="term" value="P:actin filament organization"/>
    <property type="evidence" value="ECO:0007669"/>
    <property type="project" value="TreeGrafter"/>
</dbReference>
<dbReference type="GO" id="GO:0016020">
    <property type="term" value="C:membrane"/>
    <property type="evidence" value="ECO:0007669"/>
    <property type="project" value="TreeGrafter"/>
</dbReference>
<keyword evidence="5 8" id="KW-0518">Myosin</keyword>
<keyword evidence="3 8" id="KW-0067">ATP-binding</keyword>
<dbReference type="GO" id="GO:0016459">
    <property type="term" value="C:myosin complex"/>
    <property type="evidence" value="ECO:0007669"/>
    <property type="project" value="UniProtKB-KW"/>
</dbReference>
<feature type="domain" description="Dilute" evidence="11">
    <location>
        <begin position="1173"/>
        <end position="1446"/>
    </location>
</feature>
<dbReference type="GO" id="GO:0005524">
    <property type="term" value="F:ATP binding"/>
    <property type="evidence" value="ECO:0007669"/>
    <property type="project" value="UniProtKB-UniRule"/>
</dbReference>
<dbReference type="GeneID" id="63784819"/>
<dbReference type="InterPro" id="IPR046943">
    <property type="entry name" value="Fungal_Myo2/2A_CBD"/>
</dbReference>
<dbReference type="Gene3D" id="1.10.10.820">
    <property type="match status" value="1"/>
</dbReference>
<evidence type="ECO:0000256" key="3">
    <source>
        <dbReference type="ARBA" id="ARBA00022840"/>
    </source>
</evidence>
<dbReference type="InterPro" id="IPR036103">
    <property type="entry name" value="MYSc_Myo5"/>
</dbReference>
<evidence type="ECO:0000256" key="7">
    <source>
        <dbReference type="ARBA" id="ARBA00023203"/>
    </source>
</evidence>
<dbReference type="InterPro" id="IPR036961">
    <property type="entry name" value="Kinesin_motor_dom_sf"/>
</dbReference>
<dbReference type="PANTHER" id="PTHR13140">
    <property type="entry name" value="MYOSIN"/>
    <property type="match status" value="1"/>
</dbReference>
<feature type="domain" description="Myosin motor" evidence="12">
    <location>
        <begin position="74"/>
        <end position="763"/>
    </location>
</feature>
<reference evidence="13 14" key="1">
    <citation type="submission" date="2016-07" db="EMBL/GenBank/DDBJ databases">
        <title>Pervasive Adenine N6-methylation of Active Genes in Fungi.</title>
        <authorList>
            <consortium name="DOE Joint Genome Institute"/>
            <person name="Mondo S.J."/>
            <person name="Dannebaum R.O."/>
            <person name="Kuo R.C."/>
            <person name="Labutti K."/>
            <person name="Haridas S."/>
            <person name="Kuo A."/>
            <person name="Salamov A."/>
            <person name="Ahrendt S.R."/>
            <person name="Lipzen A."/>
            <person name="Sullivan W."/>
            <person name="Andreopoulos W.B."/>
            <person name="Clum A."/>
            <person name="Lindquist E."/>
            <person name="Daum C."/>
            <person name="Ramamoorthy G.K."/>
            <person name="Gryganskyi A."/>
            <person name="Culley D."/>
            <person name="Magnuson J.K."/>
            <person name="James T.Y."/>
            <person name="O'Malley M.A."/>
            <person name="Stajich J.E."/>
            <person name="Spatafora J.W."/>
            <person name="Visel A."/>
            <person name="Grigoriev I.V."/>
        </authorList>
    </citation>
    <scope>NUCLEOTIDE SEQUENCE [LARGE SCALE GENOMIC DNA]</scope>
    <source>
        <strain evidence="13 14">12-1054</strain>
    </source>
</reference>
<dbReference type="GO" id="GO:0030864">
    <property type="term" value="C:cortical actin cytoskeleton"/>
    <property type="evidence" value="ECO:0007669"/>
    <property type="project" value="UniProtKB-ARBA"/>
</dbReference>
<evidence type="ECO:0000256" key="9">
    <source>
        <dbReference type="SAM" id="Coils"/>
    </source>
</evidence>
<dbReference type="SMART" id="SM00015">
    <property type="entry name" value="IQ"/>
    <property type="match status" value="4"/>
</dbReference>
<dbReference type="OMA" id="EIMFDDR"/>
<feature type="compositionally biased region" description="Polar residues" evidence="10">
    <location>
        <begin position="1045"/>
        <end position="1057"/>
    </location>
</feature>
<dbReference type="Gene3D" id="1.20.5.4820">
    <property type="match status" value="1"/>
</dbReference>
<dbReference type="Pfam" id="PF01843">
    <property type="entry name" value="DIL"/>
    <property type="match status" value="1"/>
</dbReference>